<feature type="signal peptide" evidence="2">
    <location>
        <begin position="1"/>
        <end position="25"/>
    </location>
</feature>
<reference evidence="3" key="1">
    <citation type="submission" date="2022-06" db="EMBL/GenBank/DDBJ databases">
        <title>Genome sequencing of Brevibacillus sp. BB3-R1.</title>
        <authorList>
            <person name="Heo J."/>
            <person name="Lee D."/>
            <person name="Won M."/>
            <person name="Han B.-H."/>
            <person name="Hong S.-B."/>
            <person name="Kwon S.-W."/>
        </authorList>
    </citation>
    <scope>NUCLEOTIDE SEQUENCE</scope>
    <source>
        <strain evidence="3">BB3-R1</strain>
    </source>
</reference>
<protein>
    <recommendedName>
        <fullName evidence="5">LTXXQ motif family protein</fullName>
    </recommendedName>
</protein>
<evidence type="ECO:0000313" key="3">
    <source>
        <dbReference type="EMBL" id="USG66847.1"/>
    </source>
</evidence>
<gene>
    <name evidence="3" type="ORF">NDK47_05980</name>
</gene>
<evidence type="ECO:0008006" key="5">
    <source>
        <dbReference type="Google" id="ProtNLM"/>
    </source>
</evidence>
<accession>A0ABY4WIC4</accession>
<keyword evidence="4" id="KW-1185">Reference proteome</keyword>
<evidence type="ECO:0000256" key="2">
    <source>
        <dbReference type="SAM" id="SignalP"/>
    </source>
</evidence>
<proteinExistence type="predicted"/>
<dbReference type="EMBL" id="CP098755">
    <property type="protein sequence ID" value="USG66847.1"/>
    <property type="molecule type" value="Genomic_DNA"/>
</dbReference>
<organism evidence="3 4">
    <name type="scientific">Brevibacillus ruminantium</name>
    <dbReference type="NCBI Taxonomy" id="2950604"/>
    <lineage>
        <taxon>Bacteria</taxon>
        <taxon>Bacillati</taxon>
        <taxon>Bacillota</taxon>
        <taxon>Bacilli</taxon>
        <taxon>Bacillales</taxon>
        <taxon>Paenibacillaceae</taxon>
        <taxon>Brevibacillus</taxon>
    </lineage>
</organism>
<keyword evidence="2" id="KW-0732">Signal</keyword>
<sequence length="178" mass="20550">MKHWKNSLFAAVLLVGLTVPTWVQAEGAQPEVPVSETGQYHEHGEHHQGHEGSHKYKGHLPFKGVHRQMYMTLLAEKYTPESVNEWKAALAEQKRLKDAYRAQRENKKENPAQKPEQRTQQMESWRALKEKHREIHKEFHAAIESGDAAKIKEVMPKLLAEVKEVNTHLAKKLGEKKK</sequence>
<dbReference type="RefSeq" id="WP_251873952.1">
    <property type="nucleotide sequence ID" value="NZ_CP098755.1"/>
</dbReference>
<evidence type="ECO:0000313" key="4">
    <source>
        <dbReference type="Proteomes" id="UP001056500"/>
    </source>
</evidence>
<dbReference type="Proteomes" id="UP001056500">
    <property type="component" value="Chromosome"/>
</dbReference>
<feature type="compositionally biased region" description="Basic and acidic residues" evidence="1">
    <location>
        <begin position="97"/>
        <end position="117"/>
    </location>
</feature>
<name>A0ABY4WIC4_9BACL</name>
<feature type="chain" id="PRO_5047429624" description="LTXXQ motif family protein" evidence="2">
    <location>
        <begin position="26"/>
        <end position="178"/>
    </location>
</feature>
<feature type="region of interest" description="Disordered" evidence="1">
    <location>
        <begin position="97"/>
        <end position="131"/>
    </location>
</feature>
<evidence type="ECO:0000256" key="1">
    <source>
        <dbReference type="SAM" id="MobiDB-lite"/>
    </source>
</evidence>